<dbReference type="GO" id="GO:0000150">
    <property type="term" value="F:DNA strand exchange activity"/>
    <property type="evidence" value="ECO:0007669"/>
    <property type="project" value="InterPro"/>
</dbReference>
<dbReference type="OrthoDB" id="9784557at2"/>
<organism evidence="3 4">
    <name type="scientific">Hespellia stercorisuis DSM 15480</name>
    <dbReference type="NCBI Taxonomy" id="1121950"/>
    <lineage>
        <taxon>Bacteria</taxon>
        <taxon>Bacillati</taxon>
        <taxon>Bacillota</taxon>
        <taxon>Clostridia</taxon>
        <taxon>Lachnospirales</taxon>
        <taxon>Lachnospiraceae</taxon>
        <taxon>Hespellia</taxon>
    </lineage>
</organism>
<feature type="domain" description="Resolvase/invertase-type recombinase catalytic" evidence="1">
    <location>
        <begin position="12"/>
        <end position="165"/>
    </location>
</feature>
<dbReference type="InterPro" id="IPR050639">
    <property type="entry name" value="SSR_resolvase"/>
</dbReference>
<dbReference type="Pfam" id="PF13408">
    <property type="entry name" value="Zn_ribbon_recom"/>
    <property type="match status" value="1"/>
</dbReference>
<dbReference type="AlphaFoldDB" id="A0A1M6NYA3"/>
<dbReference type="GO" id="GO:0003677">
    <property type="term" value="F:DNA binding"/>
    <property type="evidence" value="ECO:0007669"/>
    <property type="project" value="InterPro"/>
</dbReference>
<dbReference type="PANTHER" id="PTHR30461">
    <property type="entry name" value="DNA-INVERTASE FROM LAMBDOID PROPHAGE"/>
    <property type="match status" value="1"/>
</dbReference>
<dbReference type="Gene3D" id="3.90.1750.20">
    <property type="entry name" value="Putative Large Serine Recombinase, Chain B, Domain 2"/>
    <property type="match status" value="1"/>
</dbReference>
<dbReference type="InterPro" id="IPR036162">
    <property type="entry name" value="Resolvase-like_N_sf"/>
</dbReference>
<feature type="domain" description="Recombinase" evidence="2">
    <location>
        <begin position="173"/>
        <end position="315"/>
    </location>
</feature>
<dbReference type="PANTHER" id="PTHR30461:SF23">
    <property type="entry name" value="DNA RECOMBINASE-RELATED"/>
    <property type="match status" value="1"/>
</dbReference>
<dbReference type="SMART" id="SM00857">
    <property type="entry name" value="Resolvase"/>
    <property type="match status" value="1"/>
</dbReference>
<dbReference type="InterPro" id="IPR006119">
    <property type="entry name" value="Resolv_N"/>
</dbReference>
<dbReference type="Pfam" id="PF07508">
    <property type="entry name" value="Recombinase"/>
    <property type="match status" value="1"/>
</dbReference>
<proteinExistence type="predicted"/>
<dbReference type="Proteomes" id="UP000184301">
    <property type="component" value="Unassembled WGS sequence"/>
</dbReference>
<dbReference type="InterPro" id="IPR025827">
    <property type="entry name" value="Zn_ribbon_recom_dom"/>
</dbReference>
<reference evidence="3 4" key="1">
    <citation type="submission" date="2016-11" db="EMBL/GenBank/DDBJ databases">
        <authorList>
            <person name="Jaros S."/>
            <person name="Januszkiewicz K."/>
            <person name="Wedrychowicz H."/>
        </authorList>
    </citation>
    <scope>NUCLEOTIDE SEQUENCE [LARGE SCALE GENOMIC DNA]</scope>
    <source>
        <strain evidence="3 4">DSM 15480</strain>
    </source>
</reference>
<evidence type="ECO:0000313" key="3">
    <source>
        <dbReference type="EMBL" id="SHK00705.1"/>
    </source>
</evidence>
<dbReference type="InterPro" id="IPR038109">
    <property type="entry name" value="DNA_bind_recomb_sf"/>
</dbReference>
<keyword evidence="4" id="KW-1185">Reference proteome</keyword>
<evidence type="ECO:0000313" key="4">
    <source>
        <dbReference type="Proteomes" id="UP000184301"/>
    </source>
</evidence>
<dbReference type="RefSeq" id="WP_073109351.1">
    <property type="nucleotide sequence ID" value="NZ_FQZY01000025.1"/>
</dbReference>
<dbReference type="STRING" id="1121950.SAMN02745243_01968"/>
<evidence type="ECO:0000259" key="1">
    <source>
        <dbReference type="PROSITE" id="PS51736"/>
    </source>
</evidence>
<dbReference type="PROSITE" id="PS51737">
    <property type="entry name" value="RECOMBINASE_DNA_BIND"/>
    <property type="match status" value="1"/>
</dbReference>
<dbReference type="PROSITE" id="PS51736">
    <property type="entry name" value="RECOMBINASES_3"/>
    <property type="match status" value="1"/>
</dbReference>
<dbReference type="Pfam" id="PF00239">
    <property type="entry name" value="Resolvase"/>
    <property type="match status" value="1"/>
</dbReference>
<protein>
    <submittedName>
        <fullName evidence="3">Site-specific DNA recombinase</fullName>
    </submittedName>
</protein>
<dbReference type="EMBL" id="FQZY01000025">
    <property type="protein sequence ID" value="SHK00705.1"/>
    <property type="molecule type" value="Genomic_DNA"/>
</dbReference>
<sequence>MKNSNDDTRQLNTAIYIRLSREDGDKDESNSVTHQREILLRYIRDHSDLKLYDEYVDDGYSGTNFQRPGFERMLSDIKNHKISCILVKDLSRFARDYVMAGMYIERYFPQWDIRFISISENYDSDNPDIAGQDILLPIQNLFNEFHARDTSRKVQRVMHQMQEDGKCVAAFAPYGYQKDHLDKHHFIVDPYAAEVVKRIFRLFLSGMGMQTIAKALNVDGILCPSSYKEMNGSNYHNNNRLSATSYWTESTVKNILKNETYIGTLVQGKTIRSINRKPKRVPSEQWVRVADAHEAIIDKVLFEQTQILLSKNTRSMKVNVPTTLFAGLIKCGDCGRSLVKTVWNDKITYRCGTYKRIGSGFCTPHAIRESVLTEIVLNDLNIIIGQAENLTEIVRKEQPEKPERNLIKTEEKLQSDLEKCIRKKAEAYDDYKEGLLTKDEFLTYGVKCNNTKKQLALQLQSVHEQRSQHEDFVQNPWLQQLLHAGKIEELDKQILLDMIETIFIYENQTVRIVYRFSDELDYLFRQTLETVN</sequence>
<gene>
    <name evidence="3" type="ORF">SAMN02745243_01968</name>
</gene>
<dbReference type="SUPFAM" id="SSF53041">
    <property type="entry name" value="Resolvase-like"/>
    <property type="match status" value="1"/>
</dbReference>
<name>A0A1M6NYA3_9FIRM</name>
<evidence type="ECO:0000259" key="2">
    <source>
        <dbReference type="PROSITE" id="PS51737"/>
    </source>
</evidence>
<dbReference type="Gene3D" id="3.40.50.1390">
    <property type="entry name" value="Resolvase, N-terminal catalytic domain"/>
    <property type="match status" value="1"/>
</dbReference>
<dbReference type="InterPro" id="IPR011109">
    <property type="entry name" value="DNA_bind_recombinase_dom"/>
</dbReference>
<accession>A0A1M6NYA3</accession>